<gene>
    <name evidence="1" type="ORF">IMCC12053_2240</name>
</gene>
<dbReference type="RefSeq" id="WP_143090026.1">
    <property type="nucleotide sequence ID" value="NZ_CP012023.1"/>
</dbReference>
<dbReference type="PATRIC" id="fig|1397108.4.peg.2291"/>
<reference evidence="1 2" key="1">
    <citation type="submission" date="2015-05" db="EMBL/GenBank/DDBJ databases">
        <authorList>
            <person name="Wang D.B."/>
            <person name="Wang M."/>
        </authorList>
    </citation>
    <scope>NUCLEOTIDE SEQUENCE [LARGE SCALE GENOMIC DNA]</scope>
    <source>
        <strain evidence="1 2">IMCC 12053</strain>
    </source>
</reference>
<evidence type="ECO:0000313" key="1">
    <source>
        <dbReference type="EMBL" id="ALI56187.1"/>
    </source>
</evidence>
<organism evidence="1 2">
    <name type="scientific">Celeribacter marinus</name>
    <dbReference type="NCBI Taxonomy" id="1397108"/>
    <lineage>
        <taxon>Bacteria</taxon>
        <taxon>Pseudomonadati</taxon>
        <taxon>Pseudomonadota</taxon>
        <taxon>Alphaproteobacteria</taxon>
        <taxon>Rhodobacterales</taxon>
        <taxon>Roseobacteraceae</taxon>
        <taxon>Celeribacter</taxon>
    </lineage>
</organism>
<name>A0A0P0ACQ0_9RHOB</name>
<dbReference type="Proteomes" id="UP000064920">
    <property type="component" value="Chromosome"/>
</dbReference>
<dbReference type="AlphaFoldDB" id="A0A0P0ACQ0"/>
<protein>
    <submittedName>
        <fullName evidence="1">Uncharacterized protein</fullName>
    </submittedName>
</protein>
<keyword evidence="2" id="KW-1185">Reference proteome</keyword>
<dbReference type="EMBL" id="CP012023">
    <property type="protein sequence ID" value="ALI56187.1"/>
    <property type="molecule type" value="Genomic_DNA"/>
</dbReference>
<proteinExistence type="predicted"/>
<evidence type="ECO:0000313" key="2">
    <source>
        <dbReference type="Proteomes" id="UP000064920"/>
    </source>
</evidence>
<accession>A0A0P0ACQ0</accession>
<dbReference type="STRING" id="1397108.IMCC12053_2240"/>
<dbReference type="KEGG" id="cmar:IMCC12053_2240"/>
<sequence>MAHIDDSAPKSHYICQTYIETSAGAGQHTVLKIGKQFQYSKASEAQERAEREARNDDCAGADAYVVVEDPTSGEVGAPTFLVRVGNVPEFEDF</sequence>
<dbReference type="OrthoDB" id="7708870at2"/>